<dbReference type="SUPFAM" id="SSF46785">
    <property type="entry name" value="Winged helix' DNA-binding domain"/>
    <property type="match status" value="1"/>
</dbReference>
<feature type="domain" description="O-methyltransferase C-terminal" evidence="4">
    <location>
        <begin position="176"/>
        <end position="358"/>
    </location>
</feature>
<dbReference type="RefSeq" id="WP_160757195.1">
    <property type="nucleotide sequence ID" value="NZ_WTYL01000004.1"/>
</dbReference>
<dbReference type="GO" id="GO:0008171">
    <property type="term" value="F:O-methyltransferase activity"/>
    <property type="evidence" value="ECO:0007669"/>
    <property type="project" value="InterPro"/>
</dbReference>
<dbReference type="CDD" id="cd02440">
    <property type="entry name" value="AdoMet_MTases"/>
    <property type="match status" value="1"/>
</dbReference>
<dbReference type="GO" id="GO:0032259">
    <property type="term" value="P:methylation"/>
    <property type="evidence" value="ECO:0007669"/>
    <property type="project" value="UniProtKB-KW"/>
</dbReference>
<sequence>MSRPDDPAPVSLNWRTRWALRRNRILGSRKFQDWAARTPVFRSVARRKAARQFDLVAGFVYTQITYIFVQSGLIGFLGNSARTEAEIVRFLDFPQDAAARILKAGAALGLAESPQRDLWTLGVVGAALSANEGAMAMIRHHALFYRDLSDPFALLKDRGAARSELSRFWTYAPKSAEDSQQPAPYSELMAATQPMVWQQIIGRYSFGSHRRMLDIGGGSGTFVAAVGAHTPGLDLGLFDLPEVVPLAHKRFAGSELEKRVTLHAGSFRTDPIPAGYDLVTLIRILHDHDDDVVQALLAALCESLPVGGKVLIVEPMAETRGAEGMGDAYFGLYLWAMGSGRPRSIHSYVEMAQLAGFSTSKAVPTPLPIIAKALVLTK</sequence>
<reference evidence="5 6" key="1">
    <citation type="submission" date="2019-12" db="EMBL/GenBank/DDBJ databases">
        <title>Genomic-based taxomic classification of the family Erythrobacteraceae.</title>
        <authorList>
            <person name="Xu L."/>
        </authorList>
    </citation>
    <scope>NUCLEOTIDE SEQUENCE [LARGE SCALE GENOMIC DNA]</scope>
    <source>
        <strain evidence="5 6">KCTC 42453</strain>
    </source>
</reference>
<dbReference type="Pfam" id="PF00891">
    <property type="entry name" value="Methyltransf_2"/>
    <property type="match status" value="1"/>
</dbReference>
<dbReference type="PROSITE" id="PS51683">
    <property type="entry name" value="SAM_OMT_II"/>
    <property type="match status" value="1"/>
</dbReference>
<dbReference type="OrthoDB" id="7418600at2"/>
<dbReference type="InterPro" id="IPR036390">
    <property type="entry name" value="WH_DNA-bd_sf"/>
</dbReference>
<dbReference type="InterPro" id="IPR016461">
    <property type="entry name" value="COMT-like"/>
</dbReference>
<dbReference type="Gene3D" id="3.40.50.150">
    <property type="entry name" value="Vaccinia Virus protein VP39"/>
    <property type="match status" value="1"/>
</dbReference>
<keyword evidence="2 5" id="KW-0808">Transferase</keyword>
<evidence type="ECO:0000256" key="3">
    <source>
        <dbReference type="ARBA" id="ARBA00022691"/>
    </source>
</evidence>
<comment type="caution">
    <text evidence="5">The sequence shown here is derived from an EMBL/GenBank/DDBJ whole genome shotgun (WGS) entry which is preliminary data.</text>
</comment>
<evidence type="ECO:0000313" key="6">
    <source>
        <dbReference type="Proteomes" id="UP000431922"/>
    </source>
</evidence>
<dbReference type="InterPro" id="IPR001077">
    <property type="entry name" value="COMT_C"/>
</dbReference>
<keyword evidence="6" id="KW-1185">Reference proteome</keyword>
<name>A0A845B7W2_9SPHN</name>
<dbReference type="AlphaFoldDB" id="A0A845B7W2"/>
<accession>A0A845B7W2</accession>
<proteinExistence type="predicted"/>
<dbReference type="PANTHER" id="PTHR43712:SF2">
    <property type="entry name" value="O-METHYLTRANSFERASE CICE"/>
    <property type="match status" value="1"/>
</dbReference>
<dbReference type="Proteomes" id="UP000431922">
    <property type="component" value="Unassembled WGS sequence"/>
</dbReference>
<dbReference type="SUPFAM" id="SSF53335">
    <property type="entry name" value="S-adenosyl-L-methionine-dependent methyltransferases"/>
    <property type="match status" value="1"/>
</dbReference>
<dbReference type="InterPro" id="IPR029063">
    <property type="entry name" value="SAM-dependent_MTases_sf"/>
</dbReference>
<dbReference type="InterPro" id="IPR036388">
    <property type="entry name" value="WH-like_DNA-bd_sf"/>
</dbReference>
<protein>
    <submittedName>
        <fullName evidence="5">Methyltransferase</fullName>
    </submittedName>
</protein>
<dbReference type="Gene3D" id="1.10.10.10">
    <property type="entry name" value="Winged helix-like DNA-binding domain superfamily/Winged helix DNA-binding domain"/>
    <property type="match status" value="1"/>
</dbReference>
<gene>
    <name evidence="5" type="ORF">GRI65_13955</name>
</gene>
<evidence type="ECO:0000256" key="2">
    <source>
        <dbReference type="ARBA" id="ARBA00022679"/>
    </source>
</evidence>
<keyword evidence="3" id="KW-0949">S-adenosyl-L-methionine</keyword>
<dbReference type="PANTHER" id="PTHR43712">
    <property type="entry name" value="PUTATIVE (AFU_ORTHOLOGUE AFUA_4G14580)-RELATED"/>
    <property type="match status" value="1"/>
</dbReference>
<evidence type="ECO:0000313" key="5">
    <source>
        <dbReference type="EMBL" id="MXP45552.1"/>
    </source>
</evidence>
<evidence type="ECO:0000256" key="1">
    <source>
        <dbReference type="ARBA" id="ARBA00022603"/>
    </source>
</evidence>
<organism evidence="5 6">
    <name type="scientific">Allopontixanthobacter sediminis</name>
    <dbReference type="NCBI Taxonomy" id="1689985"/>
    <lineage>
        <taxon>Bacteria</taxon>
        <taxon>Pseudomonadati</taxon>
        <taxon>Pseudomonadota</taxon>
        <taxon>Alphaproteobacteria</taxon>
        <taxon>Sphingomonadales</taxon>
        <taxon>Erythrobacteraceae</taxon>
        <taxon>Allopontixanthobacter</taxon>
    </lineage>
</organism>
<keyword evidence="1 5" id="KW-0489">Methyltransferase</keyword>
<dbReference type="EMBL" id="WTYL01000004">
    <property type="protein sequence ID" value="MXP45552.1"/>
    <property type="molecule type" value="Genomic_DNA"/>
</dbReference>
<evidence type="ECO:0000259" key="4">
    <source>
        <dbReference type="Pfam" id="PF00891"/>
    </source>
</evidence>